<keyword evidence="1" id="KW-1133">Transmembrane helix</keyword>
<evidence type="ECO:0000313" key="4">
    <source>
        <dbReference type="Proteomes" id="UP000226152"/>
    </source>
</evidence>
<dbReference type="Proteomes" id="UP000226152">
    <property type="component" value="Segment"/>
</dbReference>
<protein>
    <recommendedName>
        <fullName evidence="2">CDGP domain-containing protein</fullName>
    </recommendedName>
</protein>
<accession>A0A1Z1LWU6</accession>
<keyword evidence="1" id="KW-0812">Transmembrane</keyword>
<gene>
    <name evidence="3" type="ORF">SEA_ZENON_56</name>
</gene>
<reference evidence="3 4" key="1">
    <citation type="submission" date="2017-04" db="EMBL/GenBank/DDBJ databases">
        <authorList>
            <person name="Beal Z."/>
            <person name="Bishop J."/>
            <person name="Caballero I.A."/>
            <person name="Carroll K."/>
            <person name="Carter B."/>
            <person name="Drexel-Harmon C."/>
            <person name="Henderson C."/>
            <person name="LaPlante K."/>
            <person name="Laytart J."/>
            <person name="Mills M."/>
            <person name="Zegers G."/>
            <person name="Page S.T."/>
            <person name="Bradley K.W."/>
            <person name="Asai D.J."/>
            <person name="Bowman C.A."/>
            <person name="Russell D.A."/>
            <person name="Pope W.H."/>
            <person name="Jacobs-Sera D."/>
            <person name="Hendrix R.W."/>
            <person name="Hatfull G.F."/>
        </authorList>
    </citation>
    <scope>NUCLEOTIDE SEQUENCE [LARGE SCALE GENOMIC DNA]</scope>
</reference>
<feature type="transmembrane region" description="Helical" evidence="1">
    <location>
        <begin position="28"/>
        <end position="48"/>
    </location>
</feature>
<evidence type="ECO:0000256" key="1">
    <source>
        <dbReference type="SAM" id="Phobius"/>
    </source>
</evidence>
<name>A0A1Z1LWU6_9CAUD</name>
<dbReference type="Pfam" id="PF24238">
    <property type="entry name" value="CDGP"/>
    <property type="match status" value="1"/>
</dbReference>
<evidence type="ECO:0000313" key="3">
    <source>
        <dbReference type="EMBL" id="ARW57141.1"/>
    </source>
</evidence>
<sequence>MVRVHYRHEGNNPLPYIKIRGWNMKRNVKEVVVAFLVTMGLFFALAAIHNAAVTNVAKADPGVGCETIRWGFLGSQRRTICDGPRRPDGSWERLRLIWTPAGYVPRYTYCGSYSCSSSGGYYREETLQGKETYVVFDHNVLPDEPGWLPPGTDIIR</sequence>
<keyword evidence="1" id="KW-0472">Membrane</keyword>
<feature type="domain" description="CDGP" evidence="2">
    <location>
        <begin position="64"/>
        <end position="149"/>
    </location>
</feature>
<proteinExistence type="predicted"/>
<evidence type="ECO:0000259" key="2">
    <source>
        <dbReference type="Pfam" id="PF24238"/>
    </source>
</evidence>
<dbReference type="EMBL" id="KY969628">
    <property type="protein sequence ID" value="ARW57141.1"/>
    <property type="molecule type" value="Genomic_DNA"/>
</dbReference>
<organism evidence="3 4">
    <name type="scientific">Mycobacterium phage Zenon</name>
    <dbReference type="NCBI Taxonomy" id="1983573"/>
    <lineage>
        <taxon>Viruses</taxon>
        <taxon>Duplodnaviria</taxon>
        <taxon>Heunggongvirae</taxon>
        <taxon>Uroviricota</taxon>
        <taxon>Caudoviricetes</taxon>
        <taxon>Papyrusvirus</taxon>
        <taxon>Papyrusvirus send513</taxon>
    </lineage>
</organism>
<dbReference type="InterPro" id="IPR056271">
    <property type="entry name" value="CDGP_dom"/>
</dbReference>